<evidence type="ECO:0000256" key="1">
    <source>
        <dbReference type="SAM" id="MobiDB-lite"/>
    </source>
</evidence>
<evidence type="ECO:0000313" key="2">
    <source>
        <dbReference type="EMBL" id="PVH90286.1"/>
    </source>
</evidence>
<reference evidence="2 3" key="1">
    <citation type="journal article" date="2018" name="Sci. Rep.">
        <title>Comparative genomics provides insights into the lifestyle and reveals functional heterogeneity of dark septate endophytic fungi.</title>
        <authorList>
            <person name="Knapp D.G."/>
            <person name="Nemeth J.B."/>
            <person name="Barry K."/>
            <person name="Hainaut M."/>
            <person name="Henrissat B."/>
            <person name="Johnson J."/>
            <person name="Kuo A."/>
            <person name="Lim J.H.P."/>
            <person name="Lipzen A."/>
            <person name="Nolan M."/>
            <person name="Ohm R.A."/>
            <person name="Tamas L."/>
            <person name="Grigoriev I.V."/>
            <person name="Spatafora J.W."/>
            <person name="Nagy L.G."/>
            <person name="Kovacs G.M."/>
        </authorList>
    </citation>
    <scope>NUCLEOTIDE SEQUENCE [LARGE SCALE GENOMIC DNA]</scope>
    <source>
        <strain evidence="2 3">DSE2036</strain>
    </source>
</reference>
<name>A0A2V1CX25_9PLEO</name>
<dbReference type="Proteomes" id="UP000244855">
    <property type="component" value="Unassembled WGS sequence"/>
</dbReference>
<feature type="compositionally biased region" description="Polar residues" evidence="1">
    <location>
        <begin position="29"/>
        <end position="45"/>
    </location>
</feature>
<keyword evidence="3" id="KW-1185">Reference proteome</keyword>
<dbReference type="OrthoDB" id="10542227at2759"/>
<protein>
    <submittedName>
        <fullName evidence="2">Uncharacterized protein</fullName>
    </submittedName>
</protein>
<evidence type="ECO:0000313" key="3">
    <source>
        <dbReference type="Proteomes" id="UP000244855"/>
    </source>
</evidence>
<feature type="compositionally biased region" description="Basic and acidic residues" evidence="1">
    <location>
        <begin position="47"/>
        <end position="62"/>
    </location>
</feature>
<feature type="compositionally biased region" description="Polar residues" evidence="1">
    <location>
        <begin position="1"/>
        <end position="20"/>
    </location>
</feature>
<accession>A0A2V1CX25</accession>
<dbReference type="EMBL" id="KZ806464">
    <property type="protein sequence ID" value="PVH90286.1"/>
    <property type="molecule type" value="Genomic_DNA"/>
</dbReference>
<sequence length="140" mass="15740">MDLSQASNTSTIEDPSMNRQTIEDIEGQPISNSKSFSGSAVSSPRNVAEESHGMKRQRSTEKDPEEENLNVEDAITRETKRPKLAGKDLHSVVESMQKTACKLDSIYFMIMALREEHTKSMVDVIHWAENQRDSQSGRAE</sequence>
<organism evidence="2 3">
    <name type="scientific">Periconia macrospinosa</name>
    <dbReference type="NCBI Taxonomy" id="97972"/>
    <lineage>
        <taxon>Eukaryota</taxon>
        <taxon>Fungi</taxon>
        <taxon>Dikarya</taxon>
        <taxon>Ascomycota</taxon>
        <taxon>Pezizomycotina</taxon>
        <taxon>Dothideomycetes</taxon>
        <taxon>Pleosporomycetidae</taxon>
        <taxon>Pleosporales</taxon>
        <taxon>Massarineae</taxon>
        <taxon>Periconiaceae</taxon>
        <taxon>Periconia</taxon>
    </lineage>
</organism>
<proteinExistence type="predicted"/>
<gene>
    <name evidence="2" type="ORF">DM02DRAFT_621098</name>
</gene>
<feature type="region of interest" description="Disordered" evidence="1">
    <location>
        <begin position="1"/>
        <end position="79"/>
    </location>
</feature>
<dbReference type="AlphaFoldDB" id="A0A2V1CX25"/>